<feature type="active site" description="Charge relay system" evidence="6 7">
    <location>
        <position position="210"/>
    </location>
</feature>
<dbReference type="Gramene" id="EER98135">
    <property type="protein sequence ID" value="EER98135"/>
    <property type="gene ID" value="SORBI_3002G065300"/>
</dbReference>
<evidence type="ECO:0000256" key="5">
    <source>
        <dbReference type="ARBA" id="ARBA00022825"/>
    </source>
</evidence>
<dbReference type="CDD" id="cd04852">
    <property type="entry name" value="Peptidases_S8_3"/>
    <property type="match status" value="1"/>
</dbReference>
<accession>C5XBY3</accession>
<dbReference type="InterPro" id="IPR000209">
    <property type="entry name" value="Peptidase_S8/S53_dom"/>
</dbReference>
<dbReference type="eggNOG" id="ENOG502QRA7">
    <property type="taxonomic scope" value="Eukaryota"/>
</dbReference>
<dbReference type="InterPro" id="IPR036852">
    <property type="entry name" value="Peptidase_S8/S53_dom_sf"/>
</dbReference>
<feature type="chain" id="PRO_5002956135" description="Subtilisin-like protease" evidence="8">
    <location>
        <begin position="26"/>
        <end position="744"/>
    </location>
</feature>
<evidence type="ECO:0000256" key="6">
    <source>
        <dbReference type="PIRSR" id="PIRSR615500-1"/>
    </source>
</evidence>
<keyword evidence="4 7" id="KW-0378">Hydrolase</keyword>
<evidence type="ECO:0000256" key="8">
    <source>
        <dbReference type="SAM" id="SignalP"/>
    </source>
</evidence>
<dbReference type="SUPFAM" id="SSF52743">
    <property type="entry name" value="Subtilisin-like"/>
    <property type="match status" value="1"/>
</dbReference>
<dbReference type="OMA" id="HKLANME"/>
<evidence type="ECO:0000256" key="3">
    <source>
        <dbReference type="ARBA" id="ARBA00022729"/>
    </source>
</evidence>
<dbReference type="InterPro" id="IPR034197">
    <property type="entry name" value="Peptidases_S8_3"/>
</dbReference>
<dbReference type="Proteomes" id="UP000000768">
    <property type="component" value="Chromosome 2"/>
</dbReference>
<dbReference type="InterPro" id="IPR037045">
    <property type="entry name" value="S8pro/Inhibitor_I9_sf"/>
</dbReference>
<evidence type="ECO:0000313" key="13">
    <source>
        <dbReference type="Proteomes" id="UP000000768"/>
    </source>
</evidence>
<dbReference type="InterPro" id="IPR023828">
    <property type="entry name" value="Peptidase_S8_Ser-AS"/>
</dbReference>
<dbReference type="Gene3D" id="2.60.40.2310">
    <property type="match status" value="1"/>
</dbReference>
<feature type="signal peptide" evidence="8">
    <location>
        <begin position="1"/>
        <end position="25"/>
    </location>
</feature>
<name>C5XBY3_SORBI</name>
<dbReference type="PROSITE" id="PS51892">
    <property type="entry name" value="SUBTILASE"/>
    <property type="match status" value="1"/>
</dbReference>
<gene>
    <name evidence="12" type="ORF">SORBI_3002G065300</name>
</gene>
<dbReference type="InterPro" id="IPR045051">
    <property type="entry name" value="SBT"/>
</dbReference>
<evidence type="ECO:0008006" key="14">
    <source>
        <dbReference type="Google" id="ProtNLM"/>
    </source>
</evidence>
<keyword evidence="5 7" id="KW-0720">Serine protease</keyword>
<evidence type="ECO:0000256" key="7">
    <source>
        <dbReference type="PROSITE-ProRule" id="PRU01240"/>
    </source>
</evidence>
<dbReference type="GO" id="GO:0005576">
    <property type="term" value="C:extracellular region"/>
    <property type="evidence" value="ECO:0000318"/>
    <property type="project" value="GO_Central"/>
</dbReference>
<feature type="active site" description="Charge relay system" evidence="6 7">
    <location>
        <position position="154"/>
    </location>
</feature>
<protein>
    <recommendedName>
        <fullName evidence="14">Subtilisin-like protease</fullName>
    </recommendedName>
</protein>
<keyword evidence="13" id="KW-1185">Reference proteome</keyword>
<dbReference type="Gene3D" id="3.30.70.80">
    <property type="entry name" value="Peptidase S8 propeptide/proteinase inhibitor I9"/>
    <property type="match status" value="1"/>
</dbReference>
<feature type="domain" description="Peptidase S8/S53" evidence="9">
    <location>
        <begin position="147"/>
        <end position="574"/>
    </location>
</feature>
<proteinExistence type="inferred from homology"/>
<dbReference type="HOGENOM" id="CLU_000625_4_3_1"/>
<reference evidence="13" key="2">
    <citation type="journal article" date="2018" name="Plant J.">
        <title>The Sorghum bicolor reference genome: improved assembly, gene annotations, a transcriptome atlas, and signatures of genome organization.</title>
        <authorList>
            <person name="McCormick R.F."/>
            <person name="Truong S.K."/>
            <person name="Sreedasyam A."/>
            <person name="Jenkins J."/>
            <person name="Shu S."/>
            <person name="Sims D."/>
            <person name="Kennedy M."/>
            <person name="Amirebrahimi M."/>
            <person name="Weers B.D."/>
            <person name="McKinley B."/>
            <person name="Mattison A."/>
            <person name="Morishige D.T."/>
            <person name="Grimwood J."/>
            <person name="Schmutz J."/>
            <person name="Mullet J.E."/>
        </authorList>
    </citation>
    <scope>NUCLEOTIDE SEQUENCE [LARGE SCALE GENOMIC DNA]</scope>
    <source>
        <strain evidence="13">cv. BTx623</strain>
    </source>
</reference>
<evidence type="ECO:0000259" key="10">
    <source>
        <dbReference type="Pfam" id="PF05922"/>
    </source>
</evidence>
<evidence type="ECO:0000256" key="2">
    <source>
        <dbReference type="ARBA" id="ARBA00022670"/>
    </source>
</evidence>
<evidence type="ECO:0000256" key="4">
    <source>
        <dbReference type="ARBA" id="ARBA00022801"/>
    </source>
</evidence>
<dbReference type="PROSITE" id="PS00138">
    <property type="entry name" value="SUBTILASE_SER"/>
    <property type="match status" value="1"/>
</dbReference>
<feature type="domain" description="Subtilisin-like protease fibronectin type-III" evidence="11">
    <location>
        <begin position="635"/>
        <end position="734"/>
    </location>
</feature>
<feature type="active site" description="Charge relay system" evidence="6 7">
    <location>
        <position position="524"/>
    </location>
</feature>
<dbReference type="InterPro" id="IPR010259">
    <property type="entry name" value="S8pro/Inhibitor_I9"/>
</dbReference>
<dbReference type="Pfam" id="PF05922">
    <property type="entry name" value="Inhibitor_I9"/>
    <property type="match status" value="1"/>
</dbReference>
<comment type="similarity">
    <text evidence="1 7">Belongs to the peptidase S8 family.</text>
</comment>
<feature type="domain" description="Inhibitor I9" evidence="10">
    <location>
        <begin position="39"/>
        <end position="124"/>
    </location>
</feature>
<dbReference type="InParanoid" id="C5XBY3"/>
<reference evidence="12 13" key="1">
    <citation type="journal article" date="2009" name="Nature">
        <title>The Sorghum bicolor genome and the diversification of grasses.</title>
        <authorList>
            <person name="Paterson A.H."/>
            <person name="Bowers J.E."/>
            <person name="Bruggmann R."/>
            <person name="Dubchak I."/>
            <person name="Grimwood J."/>
            <person name="Gundlach H."/>
            <person name="Haberer G."/>
            <person name="Hellsten U."/>
            <person name="Mitros T."/>
            <person name="Poliakov A."/>
            <person name="Schmutz J."/>
            <person name="Spannagl M."/>
            <person name="Tang H."/>
            <person name="Wang X."/>
            <person name="Wicker T."/>
            <person name="Bharti A.K."/>
            <person name="Chapman J."/>
            <person name="Feltus F.A."/>
            <person name="Gowik U."/>
            <person name="Grigoriev I.V."/>
            <person name="Lyons E."/>
            <person name="Maher C.A."/>
            <person name="Martis M."/>
            <person name="Narechania A."/>
            <person name="Otillar R.P."/>
            <person name="Penning B.W."/>
            <person name="Salamov A.A."/>
            <person name="Wang Y."/>
            <person name="Zhang L."/>
            <person name="Carpita N.C."/>
            <person name="Freeling M."/>
            <person name="Gingle A.R."/>
            <person name="Hash C.T."/>
            <person name="Keller B."/>
            <person name="Klein P."/>
            <person name="Kresovich S."/>
            <person name="McCann M.C."/>
            <person name="Ming R."/>
            <person name="Peterson D.G."/>
            <person name="Mehboob-ur-Rahman"/>
            <person name="Ware D."/>
            <person name="Westhoff P."/>
            <person name="Mayer K.F."/>
            <person name="Messing J."/>
            <person name="Rokhsar D.S."/>
        </authorList>
    </citation>
    <scope>NUCLEOTIDE SEQUENCE [LARGE SCALE GENOMIC DNA]</scope>
    <source>
        <strain evidence="13">cv. BTx623</strain>
    </source>
</reference>
<dbReference type="AlphaFoldDB" id="C5XBY3"/>
<sequence length="744" mass="78270">MSTVFKALSLCVLAVCCFFLGSSHASEVSSHGDEGPQQVYIVYMGHQHEPSELLAGGFSAAKAAHHGLLNKVLDDGSDAMDRIIYSYTRSINGFAARLTEEEKRKLSSKEGVVSVFPSRTYHLQTTRSWDFLGFPETAPRSLPTEAEVIVGMIDTGVWPDSPSFSDEGFGPPPSRWKGVCHNFTCNNKIIGARAYRRGYTTLSAVDTAGHGTHTASTVGGRVVEGVDLGGLAAGSARGAVPGARLAVYKVCWDDFCRSEDMLAAFDDAVADGVDLISFSIGGKLPAPYFEDAPAIGAFHAMRRRVLTSAAAGNSALDGGRVDNVAPWMLSVAASSTDRRLVGKLVLGNGKTIVGASVNIFPDLKKAPLVLPMNINGSCKPELLAGQSYRGKILLCASGSDGTGPLAAGAAGAVIVSGAHDVAFLLPLPALTISTDQFTKIMAYFNKTRNPVGTIRSTETAFDSKAPIVASFSSRGPNLISPGILKPDLSAPGIDILAAWTPLSPVSGNLKDNRFAPYSIISGTSMACPHATGVAAYIKSFHPDWSPAMIMSALITTATPMDPSRNPGGGELVYGAGQLNPSRAHDPGLVYDAREDDYVRMLCAEGYNSTQLRAVTGSDATACHAAATSGSGSAADLNYPTMAHLAKPGKNFTVHFPRTVTNVGAPGSVYTAKIAGLGPYIRVAVKPRRLAFSRLLQKVSFTVTVSGALPDANEFVSAAVVWSDGVRQVRSPIIVHTVDVEYTPK</sequence>
<evidence type="ECO:0000313" key="12">
    <source>
        <dbReference type="EMBL" id="EER98135.1"/>
    </source>
</evidence>
<evidence type="ECO:0000256" key="1">
    <source>
        <dbReference type="ARBA" id="ARBA00011073"/>
    </source>
</evidence>
<dbReference type="InterPro" id="IPR041469">
    <property type="entry name" value="Subtilisin-like_FN3"/>
</dbReference>
<dbReference type="EMBL" id="CM000761">
    <property type="protein sequence ID" value="EER98135.1"/>
    <property type="molecule type" value="Genomic_DNA"/>
</dbReference>
<dbReference type="Pfam" id="PF17766">
    <property type="entry name" value="fn3_6"/>
    <property type="match status" value="1"/>
</dbReference>
<dbReference type="GO" id="GO:0006508">
    <property type="term" value="P:proteolysis"/>
    <property type="evidence" value="ECO:0007669"/>
    <property type="project" value="UniProtKB-KW"/>
</dbReference>
<dbReference type="InterPro" id="IPR015500">
    <property type="entry name" value="Peptidase_S8_subtilisin-rel"/>
</dbReference>
<dbReference type="CDD" id="cd02120">
    <property type="entry name" value="PA_subtilisin_like"/>
    <property type="match status" value="1"/>
</dbReference>
<dbReference type="PRINTS" id="PR00723">
    <property type="entry name" value="SUBTILISIN"/>
</dbReference>
<keyword evidence="3 8" id="KW-0732">Signal</keyword>
<dbReference type="Gene3D" id="3.40.50.200">
    <property type="entry name" value="Peptidase S8/S53 domain"/>
    <property type="match status" value="1"/>
</dbReference>
<evidence type="ECO:0000259" key="11">
    <source>
        <dbReference type="Pfam" id="PF17766"/>
    </source>
</evidence>
<dbReference type="Gene3D" id="3.50.30.30">
    <property type="match status" value="1"/>
</dbReference>
<evidence type="ECO:0000259" key="9">
    <source>
        <dbReference type="Pfam" id="PF00082"/>
    </source>
</evidence>
<dbReference type="PANTHER" id="PTHR10795">
    <property type="entry name" value="PROPROTEIN CONVERTASE SUBTILISIN/KEXIN"/>
    <property type="match status" value="1"/>
</dbReference>
<keyword evidence="2 7" id="KW-0645">Protease</keyword>
<organism evidence="12 13">
    <name type="scientific">Sorghum bicolor</name>
    <name type="common">Sorghum</name>
    <name type="synonym">Sorghum vulgare</name>
    <dbReference type="NCBI Taxonomy" id="4558"/>
    <lineage>
        <taxon>Eukaryota</taxon>
        <taxon>Viridiplantae</taxon>
        <taxon>Streptophyta</taxon>
        <taxon>Embryophyta</taxon>
        <taxon>Tracheophyta</taxon>
        <taxon>Spermatophyta</taxon>
        <taxon>Magnoliopsida</taxon>
        <taxon>Liliopsida</taxon>
        <taxon>Poales</taxon>
        <taxon>Poaceae</taxon>
        <taxon>PACMAD clade</taxon>
        <taxon>Panicoideae</taxon>
        <taxon>Andropogonodae</taxon>
        <taxon>Andropogoneae</taxon>
        <taxon>Sorghinae</taxon>
        <taxon>Sorghum</taxon>
    </lineage>
</organism>
<dbReference type="FunFam" id="3.30.70.80:FF:000002">
    <property type="entry name" value="Subtilisin-like protease SBT5.3"/>
    <property type="match status" value="1"/>
</dbReference>
<dbReference type="GO" id="GO:0004252">
    <property type="term" value="F:serine-type endopeptidase activity"/>
    <property type="evidence" value="ECO:0000318"/>
    <property type="project" value="GO_Central"/>
</dbReference>
<dbReference type="Pfam" id="PF00082">
    <property type="entry name" value="Peptidase_S8"/>
    <property type="match status" value="1"/>
</dbReference>